<dbReference type="RefSeq" id="XP_069233004.1">
    <property type="nucleotide sequence ID" value="XM_069369905.1"/>
</dbReference>
<sequence>MATSLEAGESPSGDNRVVRTKISQACDTCRRRKSRCDGKKPTCTHCTNAKLECIYRMPASGTENDPALANRLNAVEFRLAALEQQKQSPSGTMTRHASIAYGDEDGAFKRVPMPSFQTSAAHKLYQYWPRLRINLSLDGFDPLQFQRQCDEADHSLEHNLAEAADATVRPRIIAEYVQRLYHQTNLVPQTIIYLLQMTPTYSQAAAMQQIPALKPGDEMRYVKLGDLPLTLLLLLSVAFHYLSPDPSSDYGTTASSWKCFQIALTRLWTVHSQAEDYMLNTKLMVAVQLQIMYGRPFHAIGLLRQVGLSLSSPWTRSRLSLGPASFIAKMHFLMESDLLSEIDGQPTADPSQLFFDTSGNVNGSQTQFPLYSAAPEQQAPLFLDQTLWLRLCLNRILTSIYMITNSYSNPRLIGRPISDFTSELEFWYRSLPIELQFPRTLAAYGLLTHIIPSYKVNLAIRYYFCHFMLNRPVCYFLLHKEIERCATPPKTPDDSLQDLSDLETWVFESSRNCLHNALLIVACLRSHPQLIGWYQAQYLIACYAVVLQMKVQQPTAFGDSEDADYTLDSIESLLEGMKVQTTQSRWTIDMLKCVRGNLQAASPLSTLRPTPGSAFGIQTPNTLSS</sequence>
<evidence type="ECO:0000259" key="5">
    <source>
        <dbReference type="PROSITE" id="PS50048"/>
    </source>
</evidence>
<keyword evidence="1" id="KW-0805">Transcription regulation</keyword>
<evidence type="ECO:0000256" key="1">
    <source>
        <dbReference type="ARBA" id="ARBA00023015"/>
    </source>
</evidence>
<dbReference type="Proteomes" id="UP000803884">
    <property type="component" value="Unassembled WGS sequence"/>
</dbReference>
<evidence type="ECO:0000256" key="3">
    <source>
        <dbReference type="ARBA" id="ARBA00023163"/>
    </source>
</evidence>
<evidence type="ECO:0000256" key="4">
    <source>
        <dbReference type="ARBA" id="ARBA00023242"/>
    </source>
</evidence>
<dbReference type="SMART" id="SM00066">
    <property type="entry name" value="GAL4"/>
    <property type="match status" value="1"/>
</dbReference>
<dbReference type="PANTHER" id="PTHR47424">
    <property type="entry name" value="REGULATORY PROTEIN GAL4"/>
    <property type="match status" value="1"/>
</dbReference>
<dbReference type="SUPFAM" id="SSF57701">
    <property type="entry name" value="Zn2/Cys6 DNA-binding domain"/>
    <property type="match status" value="1"/>
</dbReference>
<dbReference type="AlphaFoldDB" id="A0AB34KXZ8"/>
<evidence type="ECO:0000313" key="6">
    <source>
        <dbReference type="EMBL" id="KAL1589899.1"/>
    </source>
</evidence>
<dbReference type="GO" id="GO:0005634">
    <property type="term" value="C:nucleus"/>
    <property type="evidence" value="ECO:0007669"/>
    <property type="project" value="TreeGrafter"/>
</dbReference>
<dbReference type="GeneID" id="96002743"/>
<dbReference type="PROSITE" id="PS50048">
    <property type="entry name" value="ZN2_CY6_FUNGAL_2"/>
    <property type="match status" value="1"/>
</dbReference>
<keyword evidence="7" id="KW-1185">Reference proteome</keyword>
<keyword evidence="2" id="KW-0238">DNA-binding</keyword>
<proteinExistence type="predicted"/>
<dbReference type="Pfam" id="PF00172">
    <property type="entry name" value="Zn_clus"/>
    <property type="match status" value="1"/>
</dbReference>
<accession>A0AB34KXZ8</accession>
<dbReference type="PANTHER" id="PTHR47424:SF3">
    <property type="entry name" value="REGULATORY PROTEIN GAL4"/>
    <property type="match status" value="1"/>
</dbReference>
<organism evidence="6 7">
    <name type="scientific">Cladosporium halotolerans</name>
    <dbReference type="NCBI Taxonomy" id="1052096"/>
    <lineage>
        <taxon>Eukaryota</taxon>
        <taxon>Fungi</taxon>
        <taxon>Dikarya</taxon>
        <taxon>Ascomycota</taxon>
        <taxon>Pezizomycotina</taxon>
        <taxon>Dothideomycetes</taxon>
        <taxon>Dothideomycetidae</taxon>
        <taxon>Cladosporiales</taxon>
        <taxon>Cladosporiaceae</taxon>
        <taxon>Cladosporium</taxon>
    </lineage>
</organism>
<dbReference type="CDD" id="cd12148">
    <property type="entry name" value="fungal_TF_MHR"/>
    <property type="match status" value="1"/>
</dbReference>
<gene>
    <name evidence="6" type="ORF">WHR41_01299</name>
</gene>
<dbReference type="GO" id="GO:0000435">
    <property type="term" value="P:positive regulation of transcription from RNA polymerase II promoter by galactose"/>
    <property type="evidence" value="ECO:0007669"/>
    <property type="project" value="TreeGrafter"/>
</dbReference>
<dbReference type="PROSITE" id="PS00463">
    <property type="entry name" value="ZN2_CY6_FUNGAL_1"/>
    <property type="match status" value="1"/>
</dbReference>
<dbReference type="CDD" id="cd00067">
    <property type="entry name" value="GAL4"/>
    <property type="match status" value="1"/>
</dbReference>
<evidence type="ECO:0000256" key="2">
    <source>
        <dbReference type="ARBA" id="ARBA00023125"/>
    </source>
</evidence>
<reference evidence="6 7" key="1">
    <citation type="journal article" date="2020" name="Microbiol. Resour. Announc.">
        <title>Draft Genome Sequence of a Cladosporium Species Isolated from the Mesophotic Ascidian Didemnum maculosum.</title>
        <authorList>
            <person name="Gioti A."/>
            <person name="Siaperas R."/>
            <person name="Nikolaivits E."/>
            <person name="Le Goff G."/>
            <person name="Ouazzani J."/>
            <person name="Kotoulas G."/>
            <person name="Topakas E."/>
        </authorList>
    </citation>
    <scope>NUCLEOTIDE SEQUENCE [LARGE SCALE GENOMIC DNA]</scope>
    <source>
        <strain evidence="6 7">TM138-S3</strain>
    </source>
</reference>
<dbReference type="InterPro" id="IPR001138">
    <property type="entry name" value="Zn2Cys6_DnaBD"/>
</dbReference>
<evidence type="ECO:0000313" key="7">
    <source>
        <dbReference type="Proteomes" id="UP000803884"/>
    </source>
</evidence>
<name>A0AB34KXZ8_9PEZI</name>
<dbReference type="GO" id="GO:0000978">
    <property type="term" value="F:RNA polymerase II cis-regulatory region sequence-specific DNA binding"/>
    <property type="evidence" value="ECO:0007669"/>
    <property type="project" value="TreeGrafter"/>
</dbReference>
<dbReference type="InterPro" id="IPR051127">
    <property type="entry name" value="Fungal_SecMet_Regulators"/>
</dbReference>
<keyword evidence="4" id="KW-0539">Nucleus</keyword>
<comment type="caution">
    <text evidence="6">The sequence shown here is derived from an EMBL/GenBank/DDBJ whole genome shotgun (WGS) entry which is preliminary data.</text>
</comment>
<protein>
    <recommendedName>
        <fullName evidence="5">Zn(2)-C6 fungal-type domain-containing protein</fullName>
    </recommendedName>
</protein>
<dbReference type="EMBL" id="JAAQHG020000003">
    <property type="protein sequence ID" value="KAL1589899.1"/>
    <property type="molecule type" value="Genomic_DNA"/>
</dbReference>
<dbReference type="Gene3D" id="4.10.240.10">
    <property type="entry name" value="Zn(2)-C6 fungal-type DNA-binding domain"/>
    <property type="match status" value="1"/>
</dbReference>
<dbReference type="GO" id="GO:0008270">
    <property type="term" value="F:zinc ion binding"/>
    <property type="evidence" value="ECO:0007669"/>
    <property type="project" value="InterPro"/>
</dbReference>
<dbReference type="GO" id="GO:0000981">
    <property type="term" value="F:DNA-binding transcription factor activity, RNA polymerase II-specific"/>
    <property type="evidence" value="ECO:0007669"/>
    <property type="project" value="InterPro"/>
</dbReference>
<dbReference type="InterPro" id="IPR036864">
    <property type="entry name" value="Zn2-C6_fun-type_DNA-bd_sf"/>
</dbReference>
<keyword evidence="3" id="KW-0804">Transcription</keyword>
<feature type="domain" description="Zn(2)-C6 fungal-type" evidence="5">
    <location>
        <begin position="25"/>
        <end position="55"/>
    </location>
</feature>